<dbReference type="InterPro" id="IPR016036">
    <property type="entry name" value="Malonyl_transacylase_ACP-bd"/>
</dbReference>
<evidence type="ECO:0000313" key="15">
    <source>
        <dbReference type="EnsemblMetazoa" id="SMAR007700-PA"/>
    </source>
</evidence>
<dbReference type="InterPro" id="IPR001227">
    <property type="entry name" value="Ac_transferase_dom_sf"/>
</dbReference>
<evidence type="ECO:0000256" key="1">
    <source>
        <dbReference type="ARBA" id="ARBA00004173"/>
    </source>
</evidence>
<protein>
    <recommendedName>
        <fullName evidence="3">[acyl-carrier-protein] S-malonyltransferase</fullName>
        <ecNumber evidence="3">2.3.1.39</ecNumber>
    </recommendedName>
    <alternativeName>
        <fullName evidence="12">[Acyl-carrier-protein] malonyltransferase</fullName>
    </alternativeName>
</protein>
<dbReference type="EnsemblMetazoa" id="SMAR007700-RA">
    <property type="protein sequence ID" value="SMAR007700-PA"/>
    <property type="gene ID" value="SMAR007700"/>
</dbReference>
<dbReference type="SUPFAM" id="SSF55048">
    <property type="entry name" value="Probable ACP-binding domain of malonyl-CoA ACP transacylase"/>
    <property type="match status" value="1"/>
</dbReference>
<dbReference type="InterPro" id="IPR016035">
    <property type="entry name" value="Acyl_Trfase/lysoPLipase"/>
</dbReference>
<dbReference type="EMBL" id="JH431796">
    <property type="status" value="NOT_ANNOTATED_CDS"/>
    <property type="molecule type" value="Genomic_DNA"/>
</dbReference>
<feature type="compositionally biased region" description="Basic and acidic residues" evidence="13">
    <location>
        <begin position="38"/>
        <end position="47"/>
    </location>
</feature>
<sequence>SRNYVSNVKENGELVDTNKPENTSTQSVTDLLKSAASFKDDEPKSPDDLWSSSAYPKGANPAENVIRPKVDPKDTSIILFPGQGSQFVGMGKMLIDYPNVKEMFSIASDILKYDLQKLCFEGPISELNKTSYCQPAILVTSLAAVEKLKVDKPQAVENCIATAGFSVGEFSALVFADCISFHDAISVMKVRAEAMQYASEIVPSGMMTVFFGADNRVNYACCVAKQWCRKLGIENPECRIANYLHPTCKVIAGNEEALQFIEMNAQDFGIRRLKRLAVSGAFHTDLMIPAEEPLKIALRKIKIKPPLINVHSNVDGKQYVDINHIYRGLIEQISSPVKWEQILHFLYERSQGTNYPETYECGPGRQLTAILKLVNGKAAAKCEHVKV</sequence>
<dbReference type="PANTHER" id="PTHR47170">
    <property type="entry name" value="MALONYL-COA ACP TRANSACYLASE, ACP-BINDING"/>
    <property type="match status" value="1"/>
</dbReference>
<accession>T1J2B6</accession>
<evidence type="ECO:0000256" key="6">
    <source>
        <dbReference type="ARBA" id="ARBA00022832"/>
    </source>
</evidence>
<evidence type="ECO:0000256" key="5">
    <source>
        <dbReference type="ARBA" id="ARBA00022679"/>
    </source>
</evidence>
<dbReference type="STRING" id="126957.T1J2B6"/>
<feature type="compositionally biased region" description="Polar residues" evidence="13">
    <location>
        <begin position="20"/>
        <end position="29"/>
    </location>
</feature>
<dbReference type="GO" id="GO:0005739">
    <property type="term" value="C:mitochondrion"/>
    <property type="evidence" value="ECO:0007669"/>
    <property type="project" value="UniProtKB-SubCell"/>
</dbReference>
<reference evidence="15" key="2">
    <citation type="submission" date="2015-02" db="UniProtKB">
        <authorList>
            <consortium name="EnsemblMetazoa"/>
        </authorList>
    </citation>
    <scope>IDENTIFICATION</scope>
</reference>
<keyword evidence="10" id="KW-0275">Fatty acid biosynthesis</keyword>
<evidence type="ECO:0000256" key="9">
    <source>
        <dbReference type="ARBA" id="ARBA00023128"/>
    </source>
</evidence>
<evidence type="ECO:0000256" key="3">
    <source>
        <dbReference type="ARBA" id="ARBA00013258"/>
    </source>
</evidence>
<evidence type="ECO:0000256" key="12">
    <source>
        <dbReference type="ARBA" id="ARBA00077751"/>
    </source>
</evidence>
<keyword evidence="6" id="KW-0276">Fatty acid metabolism</keyword>
<evidence type="ECO:0000259" key="14">
    <source>
        <dbReference type="SMART" id="SM00827"/>
    </source>
</evidence>
<evidence type="ECO:0000256" key="8">
    <source>
        <dbReference type="ARBA" id="ARBA00023098"/>
    </source>
</evidence>
<keyword evidence="9" id="KW-0496">Mitochondrion</keyword>
<evidence type="ECO:0000256" key="11">
    <source>
        <dbReference type="ARBA" id="ARBA00061523"/>
    </source>
</evidence>
<dbReference type="HOGENOM" id="CLU_030558_2_1_1"/>
<reference evidence="16" key="1">
    <citation type="submission" date="2011-05" db="EMBL/GenBank/DDBJ databases">
        <authorList>
            <person name="Richards S.R."/>
            <person name="Qu J."/>
            <person name="Jiang H."/>
            <person name="Jhangiani S.N."/>
            <person name="Agravi P."/>
            <person name="Goodspeed R."/>
            <person name="Gross S."/>
            <person name="Mandapat C."/>
            <person name="Jackson L."/>
            <person name="Mathew T."/>
            <person name="Pu L."/>
            <person name="Thornton R."/>
            <person name="Saada N."/>
            <person name="Wilczek-Boney K.B."/>
            <person name="Lee S."/>
            <person name="Kovar C."/>
            <person name="Wu Y."/>
            <person name="Scherer S.E."/>
            <person name="Worley K.C."/>
            <person name="Muzny D.M."/>
            <person name="Gibbs R."/>
        </authorList>
    </citation>
    <scope>NUCLEOTIDE SEQUENCE</scope>
    <source>
        <strain evidence="16">Brora</strain>
    </source>
</reference>
<comment type="pathway">
    <text evidence="2">Lipid metabolism; fatty acid biosynthesis.</text>
</comment>
<evidence type="ECO:0000256" key="13">
    <source>
        <dbReference type="SAM" id="MobiDB-lite"/>
    </source>
</evidence>
<keyword evidence="5" id="KW-0808">Transferase</keyword>
<dbReference type="UniPathway" id="UPA00094"/>
<keyword evidence="16" id="KW-1185">Reference proteome</keyword>
<dbReference type="OMA" id="AANYNCP"/>
<feature type="region of interest" description="Disordered" evidence="13">
    <location>
        <begin position="1"/>
        <end position="67"/>
    </location>
</feature>
<dbReference type="Pfam" id="PF00698">
    <property type="entry name" value="Acyl_transf_1"/>
    <property type="match status" value="1"/>
</dbReference>
<evidence type="ECO:0000256" key="7">
    <source>
        <dbReference type="ARBA" id="ARBA00022946"/>
    </source>
</evidence>
<dbReference type="EC" id="2.3.1.39" evidence="3"/>
<dbReference type="InterPro" id="IPR014043">
    <property type="entry name" value="Acyl_transferase_dom"/>
</dbReference>
<keyword evidence="4" id="KW-0444">Lipid biosynthesis</keyword>
<evidence type="ECO:0000256" key="4">
    <source>
        <dbReference type="ARBA" id="ARBA00022516"/>
    </source>
</evidence>
<feature type="domain" description="Malonyl-CoA:ACP transacylase (MAT)" evidence="14">
    <location>
        <begin position="79"/>
        <end position="384"/>
    </location>
</feature>
<dbReference type="FunFam" id="3.30.70.250:FF:000005">
    <property type="entry name" value="Malonyl-CoA-acyl carrier protein transacylase, mitochondrial"/>
    <property type="match status" value="1"/>
</dbReference>
<feature type="compositionally biased region" description="Basic and acidic residues" evidence="13">
    <location>
        <begin position="10"/>
        <end position="19"/>
    </location>
</feature>
<dbReference type="Proteomes" id="UP000014500">
    <property type="component" value="Unassembled WGS sequence"/>
</dbReference>
<evidence type="ECO:0000256" key="10">
    <source>
        <dbReference type="ARBA" id="ARBA00023160"/>
    </source>
</evidence>
<comment type="similarity">
    <text evidence="11">Belongs to the type II malonyltransferase family.</text>
</comment>
<dbReference type="SUPFAM" id="SSF52151">
    <property type="entry name" value="FabD/lysophospholipase-like"/>
    <property type="match status" value="1"/>
</dbReference>
<dbReference type="eggNOG" id="KOG2926">
    <property type="taxonomic scope" value="Eukaryota"/>
</dbReference>
<organism evidence="15 16">
    <name type="scientific">Strigamia maritima</name>
    <name type="common">European centipede</name>
    <name type="synonym">Geophilus maritimus</name>
    <dbReference type="NCBI Taxonomy" id="126957"/>
    <lineage>
        <taxon>Eukaryota</taxon>
        <taxon>Metazoa</taxon>
        <taxon>Ecdysozoa</taxon>
        <taxon>Arthropoda</taxon>
        <taxon>Myriapoda</taxon>
        <taxon>Chilopoda</taxon>
        <taxon>Pleurostigmophora</taxon>
        <taxon>Geophilomorpha</taxon>
        <taxon>Linotaeniidae</taxon>
        <taxon>Strigamia</taxon>
    </lineage>
</organism>
<dbReference type="SMART" id="SM00827">
    <property type="entry name" value="PKS_AT"/>
    <property type="match status" value="1"/>
</dbReference>
<name>T1J2B6_STRMM</name>
<evidence type="ECO:0000256" key="2">
    <source>
        <dbReference type="ARBA" id="ARBA00005194"/>
    </source>
</evidence>
<dbReference type="Gene3D" id="3.40.366.10">
    <property type="entry name" value="Malonyl-Coenzyme A Acyl Carrier Protein, domain 2"/>
    <property type="match status" value="1"/>
</dbReference>
<dbReference type="InterPro" id="IPR052760">
    <property type="entry name" value="Mitochondrial_malonyltrans"/>
</dbReference>
<dbReference type="PhylomeDB" id="T1J2B6"/>
<evidence type="ECO:0000313" key="16">
    <source>
        <dbReference type="Proteomes" id="UP000014500"/>
    </source>
</evidence>
<dbReference type="GO" id="GO:0004314">
    <property type="term" value="F:[acyl-carrier-protein] S-malonyltransferase activity"/>
    <property type="evidence" value="ECO:0007669"/>
    <property type="project" value="UniProtKB-EC"/>
</dbReference>
<keyword evidence="8" id="KW-0443">Lipid metabolism</keyword>
<dbReference type="PANTHER" id="PTHR47170:SF2">
    <property type="entry name" value="MALONYL-COA:ACP TRANSACYLASE (MAT) DOMAIN-CONTAINING PROTEIN"/>
    <property type="match status" value="1"/>
</dbReference>
<proteinExistence type="inferred from homology"/>
<comment type="subcellular location">
    <subcellularLocation>
        <location evidence="1">Mitochondrion</location>
    </subcellularLocation>
</comment>
<dbReference type="Gene3D" id="3.30.70.250">
    <property type="entry name" value="Malonyl-CoA ACP transacylase, ACP-binding"/>
    <property type="match status" value="1"/>
</dbReference>
<dbReference type="GO" id="GO:0006633">
    <property type="term" value="P:fatty acid biosynthetic process"/>
    <property type="evidence" value="ECO:0007669"/>
    <property type="project" value="UniProtKB-UniPathway"/>
</dbReference>
<dbReference type="AlphaFoldDB" id="T1J2B6"/>
<keyword evidence="7" id="KW-0809">Transit peptide</keyword>